<evidence type="ECO:0000313" key="6">
    <source>
        <dbReference type="Proteomes" id="UP001596457"/>
    </source>
</evidence>
<dbReference type="Pfam" id="PF00563">
    <property type="entry name" value="EAL"/>
    <property type="match status" value="1"/>
</dbReference>
<feature type="domain" description="GGDEF" evidence="3">
    <location>
        <begin position="289"/>
        <end position="421"/>
    </location>
</feature>
<dbReference type="SUPFAM" id="SSF141868">
    <property type="entry name" value="EAL domain-like"/>
    <property type="match status" value="1"/>
</dbReference>
<dbReference type="CDD" id="cd01949">
    <property type="entry name" value="GGDEF"/>
    <property type="match status" value="1"/>
</dbReference>
<dbReference type="Pfam" id="PF00990">
    <property type="entry name" value="GGDEF"/>
    <property type="match status" value="1"/>
</dbReference>
<dbReference type="CDD" id="cd01948">
    <property type="entry name" value="EAL"/>
    <property type="match status" value="1"/>
</dbReference>
<dbReference type="SMART" id="SM00052">
    <property type="entry name" value="EAL"/>
    <property type="match status" value="1"/>
</dbReference>
<gene>
    <name evidence="5" type="ORF">ACFQU0_20305</name>
</gene>
<dbReference type="RefSeq" id="WP_382203846.1">
    <property type="nucleotide sequence ID" value="NZ_JBHTBZ010000080.1"/>
</dbReference>
<keyword evidence="1" id="KW-0812">Transmembrane</keyword>
<comment type="caution">
    <text evidence="5">The sequence shown here is derived from an EMBL/GenBank/DDBJ whole genome shotgun (WGS) entry which is preliminary data.</text>
</comment>
<dbReference type="PROSITE" id="PS50883">
    <property type="entry name" value="EAL"/>
    <property type="match status" value="1"/>
</dbReference>
<dbReference type="SUPFAM" id="SSF55073">
    <property type="entry name" value="Nucleotide cyclase"/>
    <property type="match status" value="1"/>
</dbReference>
<feature type="transmembrane region" description="Helical" evidence="1">
    <location>
        <begin position="47"/>
        <end position="70"/>
    </location>
</feature>
<evidence type="ECO:0000256" key="1">
    <source>
        <dbReference type="PROSITE-ProRule" id="PRU00244"/>
    </source>
</evidence>
<dbReference type="InterPro" id="IPR035919">
    <property type="entry name" value="EAL_sf"/>
</dbReference>
<name>A0ABW2SJ09_9BURK</name>
<keyword evidence="6" id="KW-1185">Reference proteome</keyword>
<evidence type="ECO:0000259" key="4">
    <source>
        <dbReference type="PROSITE" id="PS50924"/>
    </source>
</evidence>
<feature type="transmembrane region" description="Helical" evidence="1">
    <location>
        <begin position="213"/>
        <end position="238"/>
    </location>
</feature>
<protein>
    <submittedName>
        <fullName evidence="5">Bifunctional diguanylate cyclase/phosphodiesterase</fullName>
    </submittedName>
</protein>
<dbReference type="EMBL" id="JBHTBZ010000080">
    <property type="protein sequence ID" value="MFC7462767.1"/>
    <property type="molecule type" value="Genomic_DNA"/>
</dbReference>
<reference evidence="6" key="1">
    <citation type="journal article" date="2019" name="Int. J. Syst. Evol. Microbiol.">
        <title>The Global Catalogue of Microorganisms (GCM) 10K type strain sequencing project: providing services to taxonomists for standard genome sequencing and annotation.</title>
        <authorList>
            <consortium name="The Broad Institute Genomics Platform"/>
            <consortium name="The Broad Institute Genome Sequencing Center for Infectious Disease"/>
            <person name="Wu L."/>
            <person name="Ma J."/>
        </authorList>
    </citation>
    <scope>NUCLEOTIDE SEQUENCE [LARGE SCALE GENOMIC DNA]</scope>
    <source>
        <strain evidence="6">CCUG 53903</strain>
    </source>
</reference>
<dbReference type="SMART" id="SM00267">
    <property type="entry name" value="GGDEF"/>
    <property type="match status" value="1"/>
</dbReference>
<feature type="transmembrane region" description="Helical" evidence="1">
    <location>
        <begin position="146"/>
        <end position="166"/>
    </location>
</feature>
<dbReference type="InterPro" id="IPR000160">
    <property type="entry name" value="GGDEF_dom"/>
</dbReference>
<feature type="domain" description="EAL" evidence="2">
    <location>
        <begin position="430"/>
        <end position="693"/>
    </location>
</feature>
<dbReference type="Gene3D" id="3.20.20.450">
    <property type="entry name" value="EAL domain"/>
    <property type="match status" value="2"/>
</dbReference>
<accession>A0ABW2SJ09</accession>
<dbReference type="PROSITE" id="PS50924">
    <property type="entry name" value="MHYT"/>
    <property type="match status" value="1"/>
</dbReference>
<dbReference type="PROSITE" id="PS50887">
    <property type="entry name" value="GGDEF"/>
    <property type="match status" value="1"/>
</dbReference>
<dbReference type="Gene3D" id="3.30.70.270">
    <property type="match status" value="1"/>
</dbReference>
<dbReference type="PANTHER" id="PTHR44757">
    <property type="entry name" value="DIGUANYLATE CYCLASE DGCP"/>
    <property type="match status" value="1"/>
</dbReference>
<sequence>MPTDAPTDLLARLFPVLLAFLCAHTTLECRARFTESLRTNDPDRWQWLTGAALAFGTGVWSLHIHGLSLLPQGAPVHYHTGLLLMAWVLGVAVAAVGVWASVALRPAPWAMAIGALALGLAVVLSESLSLRAAAFEPALRWAPSELATLGALVALCGLAAQVLGAWQPAAPGLHMTLRLLASLLLAFGLWVGDGRLQGIHAAEMAHATSTAQGLALSSLGLLARLGTLILLLMTLVLARREALLRASLVQARGDVARESLTDPLTRLPNRQAFELRLKETGLASERDGAGMALMFIDLDGFKPINESFGHQSGDWLLNTVGQRLRELARGHEFVARWGADQFLLLLPGLCAREPLAERARTVLKAIAQPMDVLGRELPVQASIGVAIFPDDGAAALMVAHADAATHAAKAAGGGTFCFFEPHMLHDSREQMELLRDLRRAIEEQALELYFQPKIHAPSGQITGAEALIRWNHPSKGLIRWNHPSKGLISPGAFIPVAERFGLIGAIGDWVIDQACRQIHTWREGGLRMRVAINLSVHQLRQDDLADRIDAALKRHAVNPTLLTCEITESVAMENNASSKVFFDKLEKVGVHISIDDFGTGYSSLSYLRQLPAEELKIDAAFVKDLEFSNDARTVVDAVVKLGQALGLKVVAEGVETDIQRDILRQLGCNELQGFLFAKPMAANRLFLWAMSDDGPTHTDFRQSLFGDTRIDDDLAGDAPVR</sequence>
<feature type="transmembrane region" description="Helical" evidence="1">
    <location>
        <begin position="107"/>
        <end position="125"/>
    </location>
</feature>
<proteinExistence type="predicted"/>
<evidence type="ECO:0000313" key="5">
    <source>
        <dbReference type="EMBL" id="MFC7462767.1"/>
    </source>
</evidence>
<feature type="domain" description="MHYT" evidence="4">
    <location>
        <begin position="7"/>
        <end position="205"/>
    </location>
</feature>
<evidence type="ECO:0000259" key="2">
    <source>
        <dbReference type="PROSITE" id="PS50883"/>
    </source>
</evidence>
<dbReference type="InterPro" id="IPR052155">
    <property type="entry name" value="Biofilm_reg_signaling"/>
</dbReference>
<feature type="transmembrane region" description="Helical" evidence="1">
    <location>
        <begin position="82"/>
        <end position="101"/>
    </location>
</feature>
<feature type="transmembrane region" description="Helical" evidence="1">
    <location>
        <begin position="172"/>
        <end position="192"/>
    </location>
</feature>
<dbReference type="PANTHER" id="PTHR44757:SF2">
    <property type="entry name" value="BIOFILM ARCHITECTURE MAINTENANCE PROTEIN MBAA"/>
    <property type="match status" value="1"/>
</dbReference>
<dbReference type="NCBIfam" id="TIGR00254">
    <property type="entry name" value="GGDEF"/>
    <property type="match status" value="1"/>
</dbReference>
<organism evidence="5 6">
    <name type="scientific">Hydrogenophaga defluvii</name>
    <dbReference type="NCBI Taxonomy" id="249410"/>
    <lineage>
        <taxon>Bacteria</taxon>
        <taxon>Pseudomonadati</taxon>
        <taxon>Pseudomonadota</taxon>
        <taxon>Betaproteobacteria</taxon>
        <taxon>Burkholderiales</taxon>
        <taxon>Comamonadaceae</taxon>
        <taxon>Hydrogenophaga</taxon>
    </lineage>
</organism>
<evidence type="ECO:0000259" key="3">
    <source>
        <dbReference type="PROSITE" id="PS50887"/>
    </source>
</evidence>
<dbReference type="Proteomes" id="UP001596457">
    <property type="component" value="Unassembled WGS sequence"/>
</dbReference>
<keyword evidence="1" id="KW-1133">Transmembrane helix</keyword>
<keyword evidence="1" id="KW-0472">Membrane</keyword>
<dbReference type="InterPro" id="IPR005330">
    <property type="entry name" value="MHYT_dom"/>
</dbReference>
<dbReference type="InterPro" id="IPR029787">
    <property type="entry name" value="Nucleotide_cyclase"/>
</dbReference>
<dbReference type="InterPro" id="IPR001633">
    <property type="entry name" value="EAL_dom"/>
</dbReference>
<dbReference type="InterPro" id="IPR043128">
    <property type="entry name" value="Rev_trsase/Diguanyl_cyclase"/>
</dbReference>